<keyword evidence="4" id="KW-0472">Membrane</keyword>
<dbReference type="GO" id="GO:0005783">
    <property type="term" value="C:endoplasmic reticulum"/>
    <property type="evidence" value="ECO:0007669"/>
    <property type="project" value="TreeGrafter"/>
</dbReference>
<proteinExistence type="predicted"/>
<evidence type="ECO:0000256" key="4">
    <source>
        <dbReference type="ARBA" id="ARBA00023136"/>
    </source>
</evidence>
<dbReference type="AlphaFoldDB" id="A0A7R9MDX8"/>
<dbReference type="PANTHER" id="PTHR46426">
    <property type="entry name" value="PROTEIN DISULFIDE-ISOMERASE TMX3"/>
    <property type="match status" value="1"/>
</dbReference>
<evidence type="ECO:0000256" key="2">
    <source>
        <dbReference type="ARBA" id="ARBA00022692"/>
    </source>
</evidence>
<dbReference type="EMBL" id="OC929706">
    <property type="protein sequence ID" value="CAD7658388.1"/>
    <property type="molecule type" value="Genomic_DNA"/>
</dbReference>
<dbReference type="EMBL" id="CAJPVJ010014881">
    <property type="protein sequence ID" value="CAG2175574.1"/>
    <property type="molecule type" value="Genomic_DNA"/>
</dbReference>
<reference evidence="7" key="1">
    <citation type="submission" date="2020-11" db="EMBL/GenBank/DDBJ databases">
        <authorList>
            <person name="Tran Van P."/>
        </authorList>
    </citation>
    <scope>NUCLEOTIDE SEQUENCE</scope>
</reference>
<comment type="subcellular location">
    <subcellularLocation>
        <location evidence="1">Membrane</location>
        <topology evidence="1">Single-pass membrane protein</topology>
    </subcellularLocation>
</comment>
<dbReference type="Gene3D" id="3.40.30.10">
    <property type="entry name" value="Glutaredoxin"/>
    <property type="match status" value="1"/>
</dbReference>
<dbReference type="Proteomes" id="UP000728032">
    <property type="component" value="Unassembled WGS sequence"/>
</dbReference>
<keyword evidence="2" id="KW-0812">Transmembrane</keyword>
<dbReference type="InterPro" id="IPR013766">
    <property type="entry name" value="Thioredoxin_domain"/>
</dbReference>
<keyword evidence="3" id="KW-1133">Transmembrane helix</keyword>
<dbReference type="SUPFAM" id="SSF52833">
    <property type="entry name" value="Thioredoxin-like"/>
    <property type="match status" value="1"/>
</dbReference>
<accession>A0A7R9MDX8</accession>
<feature type="chain" id="PRO_5035680532" description="Thioredoxin domain-containing protein" evidence="5">
    <location>
        <begin position="21"/>
        <end position="303"/>
    </location>
</feature>
<dbReference type="OrthoDB" id="74910at2759"/>
<keyword evidence="8" id="KW-1185">Reference proteome</keyword>
<gene>
    <name evidence="7" type="ORF">ONB1V03_LOCUS15009</name>
</gene>
<feature type="domain" description="Thioredoxin" evidence="6">
    <location>
        <begin position="26"/>
        <end position="154"/>
    </location>
</feature>
<dbReference type="GO" id="GO:0016020">
    <property type="term" value="C:membrane"/>
    <property type="evidence" value="ECO:0007669"/>
    <property type="project" value="UniProtKB-SubCell"/>
</dbReference>
<evidence type="ECO:0000256" key="5">
    <source>
        <dbReference type="SAM" id="SignalP"/>
    </source>
</evidence>
<dbReference type="PANTHER" id="PTHR46426:SF1">
    <property type="entry name" value="PROTEIN DISULFIDE-ISOMERASE TMX3"/>
    <property type="match status" value="1"/>
</dbReference>
<feature type="signal peptide" evidence="5">
    <location>
        <begin position="1"/>
        <end position="20"/>
    </location>
</feature>
<dbReference type="PROSITE" id="PS51352">
    <property type="entry name" value="THIOREDOXIN_2"/>
    <property type="match status" value="1"/>
</dbReference>
<organism evidence="7">
    <name type="scientific">Oppiella nova</name>
    <dbReference type="NCBI Taxonomy" id="334625"/>
    <lineage>
        <taxon>Eukaryota</taxon>
        <taxon>Metazoa</taxon>
        <taxon>Ecdysozoa</taxon>
        <taxon>Arthropoda</taxon>
        <taxon>Chelicerata</taxon>
        <taxon>Arachnida</taxon>
        <taxon>Acari</taxon>
        <taxon>Acariformes</taxon>
        <taxon>Sarcoptiformes</taxon>
        <taxon>Oribatida</taxon>
        <taxon>Brachypylina</taxon>
        <taxon>Oppioidea</taxon>
        <taxon>Oppiidae</taxon>
        <taxon>Oppiella</taxon>
    </lineage>
</organism>
<dbReference type="InterPro" id="IPR052250">
    <property type="entry name" value="PDI_TMX3"/>
</dbReference>
<dbReference type="Pfam" id="PF00085">
    <property type="entry name" value="Thioredoxin"/>
    <property type="match status" value="1"/>
</dbReference>
<evidence type="ECO:0000256" key="1">
    <source>
        <dbReference type="ARBA" id="ARBA00004167"/>
    </source>
</evidence>
<evidence type="ECO:0000313" key="8">
    <source>
        <dbReference type="Proteomes" id="UP000728032"/>
    </source>
</evidence>
<dbReference type="InterPro" id="IPR036249">
    <property type="entry name" value="Thioredoxin-like_sf"/>
</dbReference>
<evidence type="ECO:0000313" key="7">
    <source>
        <dbReference type="EMBL" id="CAD7658388.1"/>
    </source>
</evidence>
<name>A0A7R9MDX8_9ACAR</name>
<sequence>MRVQTVLRLCLCVVFDRCYSHVCHNANTDTQQKRTQVVTTDGNRVVELNDKFVELLSRESHEYSRSFLVLFYAPWCHHCHLLEPIWIQVAQHIHNYDKDIYVARLDCTKHTAVSTHFSIRGFPTILFITKDKRIEFRGERSRKEIIDFALRVNGPPFWSNAGPELHNFALRVNGPPVRPITDCSQIDPLRQTHDVFFASFGQTPDQNFTRMAANYQSIDWFYHSSHTCHPFGDGIYVMKSNNFHKRFDESESDLEEWIKIERFGQFVRITNGNFHLLLQTGQSYQILHFLHFPLISISINNNN</sequence>
<evidence type="ECO:0000259" key="6">
    <source>
        <dbReference type="PROSITE" id="PS51352"/>
    </source>
</evidence>
<keyword evidence="5" id="KW-0732">Signal</keyword>
<protein>
    <recommendedName>
        <fullName evidence="6">Thioredoxin domain-containing protein</fullName>
    </recommendedName>
</protein>
<evidence type="ECO:0000256" key="3">
    <source>
        <dbReference type="ARBA" id="ARBA00022989"/>
    </source>
</evidence>